<dbReference type="AlphaFoldDB" id="I1BJD1"/>
<keyword evidence="9" id="KW-0175">Coiled coil</keyword>
<proteinExistence type="inferred from homology"/>
<reference evidence="11 12" key="1">
    <citation type="journal article" date="2009" name="PLoS Genet.">
        <title>Genomic analysis of the basal lineage fungus Rhizopus oryzae reveals a whole-genome duplication.</title>
        <authorList>
            <person name="Ma L.-J."/>
            <person name="Ibrahim A.S."/>
            <person name="Skory C."/>
            <person name="Grabherr M.G."/>
            <person name="Burger G."/>
            <person name="Butler M."/>
            <person name="Elias M."/>
            <person name="Idnurm A."/>
            <person name="Lang B.F."/>
            <person name="Sone T."/>
            <person name="Abe A."/>
            <person name="Calvo S.E."/>
            <person name="Corrochano L.M."/>
            <person name="Engels R."/>
            <person name="Fu J."/>
            <person name="Hansberg W."/>
            <person name="Kim J.-M."/>
            <person name="Kodira C.D."/>
            <person name="Koehrsen M.J."/>
            <person name="Liu B."/>
            <person name="Miranda-Saavedra D."/>
            <person name="O'Leary S."/>
            <person name="Ortiz-Castellanos L."/>
            <person name="Poulter R."/>
            <person name="Rodriguez-Romero J."/>
            <person name="Ruiz-Herrera J."/>
            <person name="Shen Y.-Q."/>
            <person name="Zeng Q."/>
            <person name="Galagan J."/>
            <person name="Birren B.W."/>
            <person name="Cuomo C.A."/>
            <person name="Wickes B.L."/>
        </authorList>
    </citation>
    <scope>NUCLEOTIDE SEQUENCE [LARGE SCALE GENOMIC DNA]</scope>
    <source>
        <strain evidence="12">RA 99-880 / ATCC MYA-4621 / FGSC 9543 / NRRL 43880</strain>
    </source>
</reference>
<keyword evidence="4" id="KW-0256">Endoplasmic reticulum</keyword>
<evidence type="ECO:0000256" key="7">
    <source>
        <dbReference type="ARBA" id="ARBA00023136"/>
    </source>
</evidence>
<gene>
    <name evidence="11" type="ORF">RO3G_01015</name>
</gene>
<dbReference type="InterPro" id="IPR027417">
    <property type="entry name" value="P-loop_NTPase"/>
</dbReference>
<dbReference type="GO" id="GO:0003924">
    <property type="term" value="F:GTPase activity"/>
    <property type="evidence" value="ECO:0007669"/>
    <property type="project" value="TreeGrafter"/>
</dbReference>
<dbReference type="Proteomes" id="UP000009138">
    <property type="component" value="Unassembled WGS sequence"/>
</dbReference>
<evidence type="ECO:0000256" key="6">
    <source>
        <dbReference type="ARBA" id="ARBA00023134"/>
    </source>
</evidence>
<keyword evidence="12" id="KW-1185">Reference proteome</keyword>
<dbReference type="OMA" id="INDGGWL"/>
<organism evidence="11 12">
    <name type="scientific">Rhizopus delemar (strain RA 99-880 / ATCC MYA-4621 / FGSC 9543 / NRRL 43880)</name>
    <name type="common">Mucormycosis agent</name>
    <name type="synonym">Rhizopus arrhizus var. delemar</name>
    <dbReference type="NCBI Taxonomy" id="246409"/>
    <lineage>
        <taxon>Eukaryota</taxon>
        <taxon>Fungi</taxon>
        <taxon>Fungi incertae sedis</taxon>
        <taxon>Mucoromycota</taxon>
        <taxon>Mucoromycotina</taxon>
        <taxon>Mucoromycetes</taxon>
        <taxon>Mucorales</taxon>
        <taxon>Mucorineae</taxon>
        <taxon>Rhizopodaceae</taxon>
        <taxon>Rhizopus</taxon>
    </lineage>
</organism>
<dbReference type="EMBL" id="CH476732">
    <property type="protein sequence ID" value="EIE76311.1"/>
    <property type="molecule type" value="Genomic_DNA"/>
</dbReference>
<dbReference type="GeneID" id="93607987"/>
<dbReference type="PANTHER" id="PTHR45923">
    <property type="entry name" value="PROTEIN SEY1"/>
    <property type="match status" value="1"/>
</dbReference>
<feature type="coiled-coil region" evidence="9">
    <location>
        <begin position="336"/>
        <end position="387"/>
    </location>
</feature>
<keyword evidence="2" id="KW-0547">Nucleotide-binding</keyword>
<keyword evidence="1" id="KW-0812">Transmembrane</keyword>
<dbReference type="RefSeq" id="XP_067511707.1">
    <property type="nucleotide sequence ID" value="XM_067655606.1"/>
</dbReference>
<dbReference type="VEuPathDB" id="FungiDB:RO3G_01015"/>
<dbReference type="SUPFAM" id="SSF52540">
    <property type="entry name" value="P-loop containing nucleoside triphosphate hydrolases"/>
    <property type="match status" value="1"/>
</dbReference>
<accession>I1BJD1</accession>
<name>I1BJD1_RHIO9</name>
<dbReference type="PROSITE" id="PS51715">
    <property type="entry name" value="G_GB1_RHD3"/>
    <property type="match status" value="1"/>
</dbReference>
<evidence type="ECO:0000256" key="2">
    <source>
        <dbReference type="ARBA" id="ARBA00022741"/>
    </source>
</evidence>
<feature type="domain" description="GB1/RHD3-type G" evidence="10">
    <location>
        <begin position="1"/>
        <end position="130"/>
    </location>
</feature>
<dbReference type="Pfam" id="PF05879">
    <property type="entry name" value="RHD3_GTPase"/>
    <property type="match status" value="2"/>
</dbReference>
<evidence type="ECO:0000256" key="3">
    <source>
        <dbReference type="ARBA" id="ARBA00022801"/>
    </source>
</evidence>
<dbReference type="InterPro" id="IPR030386">
    <property type="entry name" value="G_GB1_RHD3_dom"/>
</dbReference>
<dbReference type="PANTHER" id="PTHR45923:SF2">
    <property type="entry name" value="PROTEIN SEY1"/>
    <property type="match status" value="1"/>
</dbReference>
<sequence length="474" mass="55570">MDVEGTDGREHGEDQDFERKSALFSMATSEKTKSKEKTLLLIVIRDFIGTTPLSNLSEILTADLEKIWEDLLKPKGLEYCKITDYFDFMFIGLPHKILMPEKFEEEVVKLRESSRFNNPNNPNFVFRPEYHKRIPADGYQLYASSIWDKILENKDLDLPTQQELLAQYRCDEIANDVFTKLHEAIAPFKSSVLEKGEILEDLGEKMKRLHQETLQSFDRHASRYSQNIYHKKRAEMMTELNAYLNVYFVGQLKNLHKKAVWIFEKGLQEQLKNTEYKFAEIVMTSLKEASSFFEDGAKAMMLEGTDWSYVQEEGLLKEELDDIASKVRVKEFIKMNRLLEKRVEAELADLVTLELNRPASNMWHKIIDAYKSTLANAEKVLEKQAQSFNLSATEIEESIADSRRKIWIILKRKIDEEMVDNLLLLKLRNRFEEKFRYDNNGLPKVWKPLDNIDAYFKKARDEVEKKRGVMIQSQ</sequence>
<evidence type="ECO:0000313" key="11">
    <source>
        <dbReference type="EMBL" id="EIE76311.1"/>
    </source>
</evidence>
<dbReference type="GO" id="GO:0005525">
    <property type="term" value="F:GTP binding"/>
    <property type="evidence" value="ECO:0007669"/>
    <property type="project" value="UniProtKB-KW"/>
</dbReference>
<keyword evidence="3" id="KW-0378">Hydrolase</keyword>
<keyword evidence="7" id="KW-0472">Membrane</keyword>
<dbReference type="InterPro" id="IPR046758">
    <property type="entry name" value="Sey1/RHD3-like_3HB"/>
</dbReference>
<evidence type="ECO:0000256" key="4">
    <source>
        <dbReference type="ARBA" id="ARBA00022824"/>
    </source>
</evidence>
<dbReference type="GO" id="GO:0005783">
    <property type="term" value="C:endoplasmic reticulum"/>
    <property type="evidence" value="ECO:0007669"/>
    <property type="project" value="TreeGrafter"/>
</dbReference>
<evidence type="ECO:0000256" key="1">
    <source>
        <dbReference type="ARBA" id="ARBA00022692"/>
    </source>
</evidence>
<evidence type="ECO:0000259" key="10">
    <source>
        <dbReference type="PROSITE" id="PS51715"/>
    </source>
</evidence>
<dbReference type="InParanoid" id="I1BJD1"/>
<dbReference type="Pfam" id="PF20428">
    <property type="entry name" value="Sey1_3HB"/>
    <property type="match status" value="1"/>
</dbReference>
<comment type="similarity">
    <text evidence="8">Belongs to the TRAFAC class dynamin-like GTPase superfamily. GB1/RHD3 GTPase family.</text>
</comment>
<evidence type="ECO:0000256" key="8">
    <source>
        <dbReference type="PROSITE-ProRule" id="PRU01052"/>
    </source>
</evidence>
<dbReference type="OrthoDB" id="1597724at2759"/>
<protein>
    <recommendedName>
        <fullName evidence="10">GB1/RHD3-type G domain-containing protein</fullName>
    </recommendedName>
</protein>
<evidence type="ECO:0000313" key="12">
    <source>
        <dbReference type="Proteomes" id="UP000009138"/>
    </source>
</evidence>
<dbReference type="STRING" id="246409.I1BJD1"/>
<dbReference type="eggNOG" id="KOG2203">
    <property type="taxonomic scope" value="Eukaryota"/>
</dbReference>
<evidence type="ECO:0000256" key="9">
    <source>
        <dbReference type="SAM" id="Coils"/>
    </source>
</evidence>
<dbReference type="InterPro" id="IPR008803">
    <property type="entry name" value="RHD3/Sey1"/>
</dbReference>
<keyword evidence="5" id="KW-1133">Transmembrane helix</keyword>
<evidence type="ECO:0000256" key="5">
    <source>
        <dbReference type="ARBA" id="ARBA00022989"/>
    </source>
</evidence>
<dbReference type="GO" id="GO:0016320">
    <property type="term" value="P:endoplasmic reticulum membrane fusion"/>
    <property type="evidence" value="ECO:0007669"/>
    <property type="project" value="TreeGrafter"/>
</dbReference>
<keyword evidence="6" id="KW-0342">GTP-binding</keyword>